<dbReference type="NCBIfam" id="NF045971">
    <property type="entry name" value="conju_CD1110"/>
    <property type="match status" value="1"/>
</dbReference>
<proteinExistence type="predicted"/>
<accession>A0A0M2NIC2</accession>
<dbReference type="Proteomes" id="UP000034076">
    <property type="component" value="Unassembled WGS sequence"/>
</dbReference>
<dbReference type="Gene3D" id="3.40.50.300">
    <property type="entry name" value="P-loop containing nucleotide triphosphate hydrolases"/>
    <property type="match status" value="1"/>
</dbReference>
<comment type="caution">
    <text evidence="1">The sequence shown here is derived from an EMBL/GenBank/DDBJ whole genome shotgun (WGS) entry which is preliminary data.</text>
</comment>
<evidence type="ECO:0000313" key="2">
    <source>
        <dbReference type="Proteomes" id="UP000034076"/>
    </source>
</evidence>
<dbReference type="InterPro" id="IPR027417">
    <property type="entry name" value="P-loop_NTPase"/>
</dbReference>
<dbReference type="AlphaFoldDB" id="A0A0M2NIC2"/>
<dbReference type="EMBL" id="LAYJ01000053">
    <property type="protein sequence ID" value="KKI51923.1"/>
    <property type="molecule type" value="Genomic_DNA"/>
</dbReference>
<keyword evidence="2" id="KW-1185">Reference proteome</keyword>
<dbReference type="PANTHER" id="PTHR30121:SF6">
    <property type="entry name" value="SLR6007 PROTEIN"/>
    <property type="match status" value="1"/>
</dbReference>
<dbReference type="PATRIC" id="fig|270498.16.peg.271"/>
<dbReference type="InterPro" id="IPR051162">
    <property type="entry name" value="T4SS_component"/>
</dbReference>
<reference evidence="1 2" key="1">
    <citation type="submission" date="2015-04" db="EMBL/GenBank/DDBJ databases">
        <title>Draft genome sequence of bacteremic isolate Catabacter hongkongensis type strain HKU16T.</title>
        <authorList>
            <person name="Lau S.K."/>
            <person name="Teng J.L."/>
            <person name="Huang Y."/>
            <person name="Curreem S.O."/>
            <person name="Tsui S.K."/>
            <person name="Woo P.C."/>
        </authorList>
    </citation>
    <scope>NUCLEOTIDE SEQUENCE [LARGE SCALE GENOMIC DNA]</scope>
    <source>
        <strain evidence="1 2">HKU16</strain>
    </source>
</reference>
<dbReference type="STRING" id="270498.CHK_0606"/>
<organism evidence="1 2">
    <name type="scientific">Christensenella hongkongensis</name>
    <dbReference type="NCBI Taxonomy" id="270498"/>
    <lineage>
        <taxon>Bacteria</taxon>
        <taxon>Bacillati</taxon>
        <taxon>Bacillota</taxon>
        <taxon>Clostridia</taxon>
        <taxon>Christensenellales</taxon>
        <taxon>Christensenellaceae</taxon>
        <taxon>Christensenella</taxon>
    </lineage>
</organism>
<sequence>MIKALMRILKQDKEKLHIPRSVQQVIPVKRVWPDGVWMVGNKYSKCWRFTDINYEIASKEDKTAMFLDYSELLNSLDSSATTKITICNRRINKKEFEKSILIPMQDNELDGYRREYNQMLMDKVTDVSNSIMQDRYITVSISAKDVAEARSFFNRVDAELTTHLAQLSSSCEPLDTVDRLRLLHGFFREGEETMFSMDLREMMKNGRSFKDMVCPDSFRFESDYFQMGERFGRVLFLKEYASYLKDSFVSKLCELNRSMFFSIDFIPVPTDEAVREVENRMLGVETNITNWQRRQNQNNNFSAVIPYDMELQRKETKEFLDDLTTRDQRMMFGLVTLVHTADTKEQLDRDTETLLAIGRQNLCQIAVLRYQQMDGLNTAMPYGLRKINALRTLTTESAAVLMPFRAQEIMEPGGVYCGVNALSGNLIIVDRKQLINGNGFILGVSGSGKSFFAKREIIFLLLFTDDEIIIADPQNEYTPLVSAMGGAAFDMSPTSPFHLNAMDLALGYGDNANPLIAKSEFTLSFLEQIMGGTGRLTAMDKSLVDRCLSKIYAEYLGSNYTIQPPTLVDLHKALKQQRLKRADELALAMEMVSTGNLDMFAHQTNIDVNNRLISFGIRDLGKQLRTPGMLVMTDAIRNRVARNRERGIRTHVFIDEMHIFFANDLSATFFSESWKQFRKDGALATGITQNVEDCLKSVTARTMLANSEYLVMLNQAPTDRAELAKLLHISDNQLSYITNAGYGKGLLKCGSSIVPFIDQFPKDTKMYRLMSTKPGEIEEMLV</sequence>
<dbReference type="Gene3D" id="1.10.8.730">
    <property type="match status" value="1"/>
</dbReference>
<dbReference type="OrthoDB" id="9804380at2"/>
<protein>
    <submittedName>
        <fullName evidence="1">Uncharacterized protein</fullName>
    </submittedName>
</protein>
<name>A0A0M2NIC2_9FIRM</name>
<dbReference type="PANTHER" id="PTHR30121">
    <property type="entry name" value="UNCHARACTERIZED PROTEIN YJGR-RELATED"/>
    <property type="match status" value="1"/>
</dbReference>
<dbReference type="SUPFAM" id="SSF52540">
    <property type="entry name" value="P-loop containing nucleoside triphosphate hydrolases"/>
    <property type="match status" value="1"/>
</dbReference>
<evidence type="ECO:0000313" key="1">
    <source>
        <dbReference type="EMBL" id="KKI51923.1"/>
    </source>
</evidence>
<gene>
    <name evidence="1" type="ORF">CHK_0606</name>
</gene>
<dbReference type="RefSeq" id="WP_046442547.1">
    <property type="nucleotide sequence ID" value="NZ_LAYJ01000053.1"/>
</dbReference>